<feature type="transmembrane region" description="Helical" evidence="1">
    <location>
        <begin position="31"/>
        <end position="46"/>
    </location>
</feature>
<dbReference type="EMBL" id="VSSQ01000227">
    <property type="protein sequence ID" value="MPL86791.1"/>
    <property type="molecule type" value="Genomic_DNA"/>
</dbReference>
<gene>
    <name evidence="2" type="ORF">SDC9_32778</name>
</gene>
<sequence>MSHKSLAILIVAALYFSLLRGNEVGSGGFTDVAVIVVIIYVIVKNLKDKNSKDKNS</sequence>
<keyword evidence="1" id="KW-1133">Transmembrane helix</keyword>
<organism evidence="2">
    <name type="scientific">bioreactor metagenome</name>
    <dbReference type="NCBI Taxonomy" id="1076179"/>
    <lineage>
        <taxon>unclassified sequences</taxon>
        <taxon>metagenomes</taxon>
        <taxon>ecological metagenomes</taxon>
    </lineage>
</organism>
<evidence type="ECO:0000313" key="2">
    <source>
        <dbReference type="EMBL" id="MPL86791.1"/>
    </source>
</evidence>
<proteinExistence type="predicted"/>
<name>A0A644V6I9_9ZZZZ</name>
<evidence type="ECO:0000256" key="1">
    <source>
        <dbReference type="SAM" id="Phobius"/>
    </source>
</evidence>
<protein>
    <submittedName>
        <fullName evidence="2">Uncharacterized protein</fullName>
    </submittedName>
</protein>
<keyword evidence="1" id="KW-0472">Membrane</keyword>
<accession>A0A644V6I9</accession>
<dbReference type="AlphaFoldDB" id="A0A644V6I9"/>
<reference evidence="2" key="1">
    <citation type="submission" date="2019-08" db="EMBL/GenBank/DDBJ databases">
        <authorList>
            <person name="Kucharzyk K."/>
            <person name="Murdoch R.W."/>
            <person name="Higgins S."/>
            <person name="Loffler F."/>
        </authorList>
    </citation>
    <scope>NUCLEOTIDE SEQUENCE</scope>
</reference>
<keyword evidence="1" id="KW-0812">Transmembrane</keyword>
<comment type="caution">
    <text evidence="2">The sequence shown here is derived from an EMBL/GenBank/DDBJ whole genome shotgun (WGS) entry which is preliminary data.</text>
</comment>